<dbReference type="InterPro" id="IPR009875">
    <property type="entry name" value="PilZ_domain"/>
</dbReference>
<evidence type="ECO:0000259" key="2">
    <source>
        <dbReference type="Pfam" id="PF12945"/>
    </source>
</evidence>
<proteinExistence type="predicted"/>
<accession>A0A9W6DE08</accession>
<feature type="domain" description="PilZ" evidence="1">
    <location>
        <begin position="104"/>
        <end position="211"/>
    </location>
</feature>
<dbReference type="AlphaFoldDB" id="A0A9W6DE08"/>
<name>A0A9W6DE08_9FIRM</name>
<comment type="caution">
    <text evidence="3">The sequence shown here is derived from an EMBL/GenBank/DDBJ whole genome shotgun (WGS) entry which is preliminary data.</text>
</comment>
<dbReference type="Pfam" id="PF12945">
    <property type="entry name" value="PilZNR"/>
    <property type="match status" value="1"/>
</dbReference>
<evidence type="ECO:0000313" key="4">
    <source>
        <dbReference type="Proteomes" id="UP001144256"/>
    </source>
</evidence>
<dbReference type="RefSeq" id="WP_281813963.1">
    <property type="nucleotide sequence ID" value="NZ_BRLB01000002.1"/>
</dbReference>
<dbReference type="EMBL" id="BRLB01000002">
    <property type="protein sequence ID" value="GKX28965.1"/>
    <property type="molecule type" value="Genomic_DNA"/>
</dbReference>
<dbReference type="Proteomes" id="UP001144256">
    <property type="component" value="Unassembled WGS sequence"/>
</dbReference>
<sequence length="223" mass="26026">MTFKALALGDKVEISRLKFNMNETYKNEQVYASILQDIGDNELIITAPVKNGKIIPLEVGATYVLSIYTKNGLYKCKTSVKNRYKQKELHFITFEIKSEFKKSQRRKYYRLECILPILFTDINDNIWNEGLIVDISGGGLRFTSKQKLGTNTTIRCKINLAMNDKVNHIDLKGNVLLSDIVDFDTMKYETRIMFCDISNVDREKIIKFIFEKERMRRKRKKGL</sequence>
<dbReference type="Pfam" id="PF07238">
    <property type="entry name" value="PilZ"/>
    <property type="match status" value="1"/>
</dbReference>
<evidence type="ECO:0000259" key="1">
    <source>
        <dbReference type="Pfam" id="PF07238"/>
    </source>
</evidence>
<organism evidence="3 4">
    <name type="scientific">Vallitalea longa</name>
    <dbReference type="NCBI Taxonomy" id="2936439"/>
    <lineage>
        <taxon>Bacteria</taxon>
        <taxon>Bacillati</taxon>
        <taxon>Bacillota</taxon>
        <taxon>Clostridia</taxon>
        <taxon>Lachnospirales</taxon>
        <taxon>Vallitaleaceae</taxon>
        <taxon>Vallitalea</taxon>
    </lineage>
</organism>
<reference evidence="3" key="1">
    <citation type="submission" date="2022-06" db="EMBL/GenBank/DDBJ databases">
        <title>Vallitalea longa sp. nov., an anaerobic bacterium isolated from marine sediment.</title>
        <authorList>
            <person name="Hirano S."/>
            <person name="Terahara T."/>
            <person name="Mori K."/>
            <person name="Hamada M."/>
            <person name="Matsumoto R."/>
            <person name="Kobayashi T."/>
        </authorList>
    </citation>
    <scope>NUCLEOTIDE SEQUENCE</scope>
    <source>
        <strain evidence="3">SH18-1</strain>
    </source>
</reference>
<feature type="domain" description="Type III secretion system flagellar brake protein YcgR PilZN" evidence="2">
    <location>
        <begin position="21"/>
        <end position="89"/>
    </location>
</feature>
<protein>
    <submittedName>
        <fullName evidence="3">Pilus assembly protein PilZ</fullName>
    </submittedName>
</protein>
<evidence type="ECO:0000313" key="3">
    <source>
        <dbReference type="EMBL" id="GKX28965.1"/>
    </source>
</evidence>
<dbReference type="SUPFAM" id="SSF141371">
    <property type="entry name" value="PilZ domain-like"/>
    <property type="match status" value="1"/>
</dbReference>
<gene>
    <name evidence="3" type="ORF">SH1V18_14450</name>
</gene>
<keyword evidence="4" id="KW-1185">Reference proteome</keyword>
<dbReference type="InterPro" id="IPR009926">
    <property type="entry name" value="T3SS_YcgR_PilZN"/>
</dbReference>
<dbReference type="GO" id="GO:0035438">
    <property type="term" value="F:cyclic-di-GMP binding"/>
    <property type="evidence" value="ECO:0007669"/>
    <property type="project" value="InterPro"/>
</dbReference>
<dbReference type="Gene3D" id="2.40.10.220">
    <property type="entry name" value="predicted glycosyltransferase like domains"/>
    <property type="match status" value="1"/>
</dbReference>